<dbReference type="Proteomes" id="UP001501266">
    <property type="component" value="Unassembled WGS sequence"/>
</dbReference>
<organism evidence="2 3">
    <name type="scientific">Agrococcus citreus</name>
    <dbReference type="NCBI Taxonomy" id="84643"/>
    <lineage>
        <taxon>Bacteria</taxon>
        <taxon>Bacillati</taxon>
        <taxon>Actinomycetota</taxon>
        <taxon>Actinomycetes</taxon>
        <taxon>Micrococcales</taxon>
        <taxon>Microbacteriaceae</taxon>
        <taxon>Agrococcus</taxon>
    </lineage>
</organism>
<dbReference type="InterPro" id="IPR007345">
    <property type="entry name" value="Polysacch_pyruvyl_Trfase"/>
</dbReference>
<dbReference type="EMBL" id="BAAAKK010000003">
    <property type="protein sequence ID" value="GAA1421043.1"/>
    <property type="molecule type" value="Genomic_DNA"/>
</dbReference>
<evidence type="ECO:0000313" key="2">
    <source>
        <dbReference type="EMBL" id="GAA1421043.1"/>
    </source>
</evidence>
<sequence length="339" mass="37147">MIIISVQAQYDNLGDVIIRAEMLQWLAPIAHVAAIVGEAPDDYLEALQAPPNVTFVRSLGDALRLARELGERASLVFSPGEQHLDLGVREWPRAAANLALAHAIKLRGGRVLKIGRGYRGEQTVLKQLEAGLVRASHLTLVRDQAATHMFPRAQWIPDVALASDRFGRDNGDHPRGLVSVSLRVDRAHPRELVQRTVDAAGLDPRFVVQVRRDDAVADSLDLGSSTTWSGSLVTQLPLVADAYTRSRYVVSDRLHSLLFGLLCGAIPIGIETGNFGKLERQLYPLGLGGQVMRGWSDDRLPALIAGPYEPMQAISTGALEQARLRLLEARRRVVHVLES</sequence>
<accession>A0ABN1YTJ8</accession>
<evidence type="ECO:0000313" key="3">
    <source>
        <dbReference type="Proteomes" id="UP001501266"/>
    </source>
</evidence>
<protein>
    <recommendedName>
        <fullName evidence="1">Polysaccharide pyruvyl transferase domain-containing protein</fullName>
    </recommendedName>
</protein>
<dbReference type="RefSeq" id="WP_343918275.1">
    <property type="nucleotide sequence ID" value="NZ_BAAAKK010000003.1"/>
</dbReference>
<gene>
    <name evidence="2" type="ORF">GCM10009640_11240</name>
</gene>
<name>A0ABN1YTJ8_9MICO</name>
<proteinExistence type="predicted"/>
<feature type="domain" description="Polysaccharide pyruvyl transferase" evidence="1">
    <location>
        <begin position="12"/>
        <end position="270"/>
    </location>
</feature>
<reference evidence="2 3" key="1">
    <citation type="journal article" date="2019" name="Int. J. Syst. Evol. Microbiol.">
        <title>The Global Catalogue of Microorganisms (GCM) 10K type strain sequencing project: providing services to taxonomists for standard genome sequencing and annotation.</title>
        <authorList>
            <consortium name="The Broad Institute Genomics Platform"/>
            <consortium name="The Broad Institute Genome Sequencing Center for Infectious Disease"/>
            <person name="Wu L."/>
            <person name="Ma J."/>
        </authorList>
    </citation>
    <scope>NUCLEOTIDE SEQUENCE [LARGE SCALE GENOMIC DNA]</scope>
    <source>
        <strain evidence="2 3">JCM 12398</strain>
    </source>
</reference>
<dbReference type="Pfam" id="PF04230">
    <property type="entry name" value="PS_pyruv_trans"/>
    <property type="match status" value="1"/>
</dbReference>
<keyword evidence="3" id="KW-1185">Reference proteome</keyword>
<comment type="caution">
    <text evidence="2">The sequence shown here is derived from an EMBL/GenBank/DDBJ whole genome shotgun (WGS) entry which is preliminary data.</text>
</comment>
<evidence type="ECO:0000259" key="1">
    <source>
        <dbReference type="Pfam" id="PF04230"/>
    </source>
</evidence>